<proteinExistence type="predicted"/>
<dbReference type="Proteomes" id="UP001064048">
    <property type="component" value="Chromosome 7"/>
</dbReference>
<evidence type="ECO:0000313" key="1">
    <source>
        <dbReference type="EMBL" id="KAI8431995.1"/>
    </source>
</evidence>
<evidence type="ECO:0000313" key="2">
    <source>
        <dbReference type="Proteomes" id="UP001064048"/>
    </source>
</evidence>
<dbReference type="EMBL" id="CM046107">
    <property type="protein sequence ID" value="KAI8431995.1"/>
    <property type="molecule type" value="Genomic_DNA"/>
</dbReference>
<name>A0ACC0K6W3_CHOFU</name>
<gene>
    <name evidence="1" type="ORF">MSG28_004524</name>
</gene>
<keyword evidence="2" id="KW-1185">Reference proteome</keyword>
<organism evidence="1 2">
    <name type="scientific">Choristoneura fumiferana</name>
    <name type="common">Spruce budworm moth</name>
    <name type="synonym">Archips fumiferana</name>
    <dbReference type="NCBI Taxonomy" id="7141"/>
    <lineage>
        <taxon>Eukaryota</taxon>
        <taxon>Metazoa</taxon>
        <taxon>Ecdysozoa</taxon>
        <taxon>Arthropoda</taxon>
        <taxon>Hexapoda</taxon>
        <taxon>Insecta</taxon>
        <taxon>Pterygota</taxon>
        <taxon>Neoptera</taxon>
        <taxon>Endopterygota</taxon>
        <taxon>Lepidoptera</taxon>
        <taxon>Glossata</taxon>
        <taxon>Ditrysia</taxon>
        <taxon>Tortricoidea</taxon>
        <taxon>Tortricidae</taxon>
        <taxon>Tortricinae</taxon>
        <taxon>Choristoneura</taxon>
    </lineage>
</organism>
<reference evidence="1 2" key="1">
    <citation type="journal article" date="2022" name="Genome Biol. Evol.">
        <title>The Spruce Budworm Genome: Reconstructing the Evolutionary History of Antifreeze Proteins.</title>
        <authorList>
            <person name="Beliveau C."/>
            <person name="Gagne P."/>
            <person name="Picq S."/>
            <person name="Vernygora O."/>
            <person name="Keeling C.I."/>
            <person name="Pinkney K."/>
            <person name="Doucet D."/>
            <person name="Wen F."/>
            <person name="Johnston J.S."/>
            <person name="Maaroufi H."/>
            <person name="Boyle B."/>
            <person name="Laroche J."/>
            <person name="Dewar K."/>
            <person name="Juretic N."/>
            <person name="Blackburn G."/>
            <person name="Nisole A."/>
            <person name="Brunet B."/>
            <person name="Brandao M."/>
            <person name="Lumley L."/>
            <person name="Duan J."/>
            <person name="Quan G."/>
            <person name="Lucarotti C.J."/>
            <person name="Roe A.D."/>
            <person name="Sperling F.A.H."/>
            <person name="Levesque R.C."/>
            <person name="Cusson M."/>
        </authorList>
    </citation>
    <scope>NUCLEOTIDE SEQUENCE [LARGE SCALE GENOMIC DNA]</scope>
    <source>
        <strain evidence="1">Glfc:IPQL:Cfum</strain>
    </source>
</reference>
<accession>A0ACC0K6W3</accession>
<sequence>MEKLGDYIKQSVLNFKLELCCFVASVRAGTLMLACANVALGFIILIALAEGTFEPVLLQALNGLAGDGDPPNFQPVCIVAYAVELGSNALLLCVCENAHSFLLEKSDFLQNDLVLLRVFLYYTFGVITAAVMVYSVVFFAASVGLEILILTSVGYQLYMILLVRSAMVEIKQETIKNGYTVTLKRNDIEVPSGPGPKEKYSVVIEPERIKKAPVTIVKVDTHKPPEVGKELPVKTVDKEATLPVHLATRHEVAKGPVKEITVPIHEPKETKAEAETSKEVAKEKEVIKKPSRSFFGRKEKVKIEESKAKLEKIDEVKKV</sequence>
<comment type="caution">
    <text evidence="1">The sequence shown here is derived from an EMBL/GenBank/DDBJ whole genome shotgun (WGS) entry which is preliminary data.</text>
</comment>
<protein>
    <submittedName>
        <fullName evidence="1">Uncharacterized protein</fullName>
    </submittedName>
</protein>